<keyword evidence="3" id="KW-0378">Hydrolase</keyword>
<dbReference type="Pfam" id="PF02517">
    <property type="entry name" value="Rce1-like"/>
    <property type="match status" value="1"/>
</dbReference>
<feature type="transmembrane region" description="Helical" evidence="1">
    <location>
        <begin position="21"/>
        <end position="51"/>
    </location>
</feature>
<sequence>MIFTYWKHHSWSEVGFKTDLGILKIIGSALLLFVIIEPIFSFIIQPIINWIANESPDYSIFQSIAHDSSKYLKYLLFIWISAAIGEELLFRGFMFMQFKHILPEYKHKTVSMILISALLFSLPHAYQGLSGLLTTFVFGIIFGAVYVKYNYNLWITILIHGLIDSVFITLAFMDKLDYYNMVNF</sequence>
<comment type="caution">
    <text evidence="3">The sequence shown here is derived from an EMBL/GenBank/DDBJ whole genome shotgun (WGS) entry which is preliminary data.</text>
</comment>
<dbReference type="RefSeq" id="WP_346242762.1">
    <property type="nucleotide sequence ID" value="NZ_JAZHYP010000009.1"/>
</dbReference>
<keyword evidence="4" id="KW-1185">Reference proteome</keyword>
<protein>
    <submittedName>
        <fullName evidence="3">CPBP family intramembrane glutamic endopeptidase</fullName>
        <ecNumber evidence="3">3.4.-.-</ecNumber>
    </submittedName>
</protein>
<evidence type="ECO:0000313" key="3">
    <source>
        <dbReference type="EMBL" id="MEN3324964.1"/>
    </source>
</evidence>
<dbReference type="EMBL" id="JAZHYP010000009">
    <property type="protein sequence ID" value="MEN3324964.1"/>
    <property type="molecule type" value="Genomic_DNA"/>
</dbReference>
<organism evidence="3 4">
    <name type="scientific">Mariniflexile soesokkakense</name>
    <dbReference type="NCBI Taxonomy" id="1343160"/>
    <lineage>
        <taxon>Bacteria</taxon>
        <taxon>Pseudomonadati</taxon>
        <taxon>Bacteroidota</taxon>
        <taxon>Flavobacteriia</taxon>
        <taxon>Flavobacteriales</taxon>
        <taxon>Flavobacteriaceae</taxon>
        <taxon>Mariniflexile</taxon>
    </lineage>
</organism>
<feature type="transmembrane region" description="Helical" evidence="1">
    <location>
        <begin position="71"/>
        <end position="93"/>
    </location>
</feature>
<keyword evidence="1" id="KW-0472">Membrane</keyword>
<accession>A0ABV0AF18</accession>
<dbReference type="PANTHER" id="PTHR39430:SF1">
    <property type="entry name" value="PROTEASE"/>
    <property type="match status" value="1"/>
</dbReference>
<dbReference type="InterPro" id="IPR003675">
    <property type="entry name" value="Rce1/LyrA-like_dom"/>
</dbReference>
<evidence type="ECO:0000313" key="4">
    <source>
        <dbReference type="Proteomes" id="UP001416393"/>
    </source>
</evidence>
<proteinExistence type="predicted"/>
<reference evidence="3 4" key="1">
    <citation type="submission" date="2024-01" db="EMBL/GenBank/DDBJ databases">
        <title>Mariniflexile litorale sp. nov., isolated from the shallow sediments of the Sea of Japan.</title>
        <authorList>
            <person name="Romanenko L."/>
            <person name="Bystritskaya E."/>
            <person name="Isaeva M."/>
        </authorList>
    </citation>
    <scope>NUCLEOTIDE SEQUENCE [LARGE SCALE GENOMIC DNA]</scope>
    <source>
        <strain evidence="3 4">KCTC 32427</strain>
    </source>
</reference>
<keyword evidence="1" id="KW-0812">Transmembrane</keyword>
<dbReference type="Proteomes" id="UP001416393">
    <property type="component" value="Unassembled WGS sequence"/>
</dbReference>
<keyword evidence="1" id="KW-1133">Transmembrane helix</keyword>
<evidence type="ECO:0000256" key="1">
    <source>
        <dbReference type="SAM" id="Phobius"/>
    </source>
</evidence>
<dbReference type="PANTHER" id="PTHR39430">
    <property type="entry name" value="MEMBRANE-ASSOCIATED PROTEASE-RELATED"/>
    <property type="match status" value="1"/>
</dbReference>
<evidence type="ECO:0000259" key="2">
    <source>
        <dbReference type="Pfam" id="PF02517"/>
    </source>
</evidence>
<feature type="transmembrane region" description="Helical" evidence="1">
    <location>
        <begin position="128"/>
        <end position="146"/>
    </location>
</feature>
<dbReference type="GO" id="GO:0016787">
    <property type="term" value="F:hydrolase activity"/>
    <property type="evidence" value="ECO:0007669"/>
    <property type="project" value="UniProtKB-KW"/>
</dbReference>
<gene>
    <name evidence="3" type="ORF">VP395_14590</name>
</gene>
<feature type="transmembrane region" description="Helical" evidence="1">
    <location>
        <begin position="153"/>
        <end position="173"/>
    </location>
</feature>
<name>A0ABV0AF18_9FLAO</name>
<feature type="domain" description="CAAX prenyl protease 2/Lysostaphin resistance protein A-like" evidence="2">
    <location>
        <begin position="72"/>
        <end position="165"/>
    </location>
</feature>
<dbReference type="EC" id="3.4.-.-" evidence="3"/>